<protein>
    <submittedName>
        <fullName evidence="1">Uncharacterized protein</fullName>
    </submittedName>
</protein>
<reference evidence="1" key="1">
    <citation type="submission" date="2021-01" db="UniProtKB">
        <authorList>
            <consortium name="EnsemblPlants"/>
        </authorList>
    </citation>
    <scope>IDENTIFICATION</scope>
</reference>
<dbReference type="AlphaFoldDB" id="A0A7N0UFR0"/>
<evidence type="ECO:0000313" key="1">
    <source>
        <dbReference type="EnsemblPlants" id="Kaladp0067s0057.1.v1.1"/>
    </source>
</evidence>
<accession>A0A7N0UFR0</accession>
<sequence>MDYVCCNDNMVAWIHNTLEPDLAAAVAYEAKASVLSTVLCTSGSSGFTTTQLEELKILFQLKEDSPVNHSEHGMAVTFTQSSCTFQDPTLKKLKLIGSHKSGLYYLLFPTQPVKSKIY</sequence>
<evidence type="ECO:0000313" key="2">
    <source>
        <dbReference type="Proteomes" id="UP000594263"/>
    </source>
</evidence>
<proteinExistence type="predicted"/>
<keyword evidence="2" id="KW-1185">Reference proteome</keyword>
<dbReference type="EnsemblPlants" id="Kaladp0067s0057.1.v1.1">
    <property type="protein sequence ID" value="Kaladp0067s0057.1.v1.1"/>
    <property type="gene ID" value="Kaladp0067s0057.v1.1"/>
</dbReference>
<name>A0A7N0UFR0_KALFE</name>
<dbReference type="Gramene" id="Kaladp0067s0057.1.v1.1">
    <property type="protein sequence ID" value="Kaladp0067s0057.1.v1.1"/>
    <property type="gene ID" value="Kaladp0067s0057.v1.1"/>
</dbReference>
<organism evidence="1 2">
    <name type="scientific">Kalanchoe fedtschenkoi</name>
    <name type="common">Lavender scallops</name>
    <name type="synonym">South American air plant</name>
    <dbReference type="NCBI Taxonomy" id="63787"/>
    <lineage>
        <taxon>Eukaryota</taxon>
        <taxon>Viridiplantae</taxon>
        <taxon>Streptophyta</taxon>
        <taxon>Embryophyta</taxon>
        <taxon>Tracheophyta</taxon>
        <taxon>Spermatophyta</taxon>
        <taxon>Magnoliopsida</taxon>
        <taxon>eudicotyledons</taxon>
        <taxon>Gunneridae</taxon>
        <taxon>Pentapetalae</taxon>
        <taxon>Saxifragales</taxon>
        <taxon>Crassulaceae</taxon>
        <taxon>Kalanchoe</taxon>
    </lineage>
</organism>
<dbReference type="Proteomes" id="UP000594263">
    <property type="component" value="Unplaced"/>
</dbReference>